<dbReference type="SMART" id="SM00409">
    <property type="entry name" value="IG"/>
    <property type="match status" value="1"/>
</dbReference>
<accession>A0A6A0H5E9</accession>
<feature type="non-terminal residue" evidence="2">
    <location>
        <position position="93"/>
    </location>
</feature>
<dbReference type="PANTHER" id="PTHR23278">
    <property type="entry name" value="SIDESTEP PROTEIN"/>
    <property type="match status" value="1"/>
</dbReference>
<dbReference type="InterPro" id="IPR003599">
    <property type="entry name" value="Ig_sub"/>
</dbReference>
<dbReference type="PROSITE" id="PS50835">
    <property type="entry name" value="IG_LIKE"/>
    <property type="match status" value="1"/>
</dbReference>
<dbReference type="Gene3D" id="2.60.40.10">
    <property type="entry name" value="Immunoglobulins"/>
    <property type="match status" value="1"/>
</dbReference>
<feature type="domain" description="Ig-like" evidence="1">
    <location>
        <begin position="1"/>
        <end position="89"/>
    </location>
</feature>
<reference evidence="2" key="2">
    <citation type="journal article" date="2018" name="Environ. Sci. Technol.">
        <title>The Toxicogenome of Hyalella azteca: A Model for Sediment Ecotoxicology and Evolutionary Toxicology.</title>
        <authorList>
            <person name="Poynton H.C."/>
            <person name="Hasenbein S."/>
            <person name="Benoit J.B."/>
            <person name="Sepulveda M.S."/>
            <person name="Poelchau M.F."/>
            <person name="Hughes D.S.T."/>
            <person name="Murali S.C."/>
            <person name="Chen S."/>
            <person name="Glastad K.M."/>
            <person name="Goodisman M.A.D."/>
            <person name="Werren J.H."/>
            <person name="Vineis J.H."/>
            <person name="Bowen J.L."/>
            <person name="Friedrich M."/>
            <person name="Jones J."/>
            <person name="Robertson H.M."/>
            <person name="Feyereisen R."/>
            <person name="Mechler-Hickson A."/>
            <person name="Mathers N."/>
            <person name="Lee C.E."/>
            <person name="Colbourne J.K."/>
            <person name="Biales A."/>
            <person name="Johnston J.S."/>
            <person name="Wellborn G.A."/>
            <person name="Rosendale A.J."/>
            <person name="Cridge A.G."/>
            <person name="Munoz-Torres M.C."/>
            <person name="Bain P.A."/>
            <person name="Manny A.R."/>
            <person name="Major K.M."/>
            <person name="Lambert F.N."/>
            <person name="Vulpe C.D."/>
            <person name="Tuck P."/>
            <person name="Blalock B.J."/>
            <person name="Lin Y.Y."/>
            <person name="Smith M.E."/>
            <person name="Ochoa-Acuna H."/>
            <person name="Chen M.M."/>
            <person name="Childers C.P."/>
            <person name="Qu J."/>
            <person name="Dugan S."/>
            <person name="Lee S.L."/>
            <person name="Chao H."/>
            <person name="Dinh H."/>
            <person name="Han Y."/>
            <person name="Doddapaneni H."/>
            <person name="Worley K.C."/>
            <person name="Muzny D.M."/>
            <person name="Gibbs R.A."/>
            <person name="Richards S."/>
        </authorList>
    </citation>
    <scope>NUCLEOTIDE SEQUENCE</scope>
    <source>
        <strain evidence="2">HAZT.00-mixed</strain>
        <tissue evidence="2">Whole organism</tissue>
    </source>
</reference>
<dbReference type="CDD" id="cd00096">
    <property type="entry name" value="Ig"/>
    <property type="match status" value="1"/>
</dbReference>
<dbReference type="InterPro" id="IPR007110">
    <property type="entry name" value="Ig-like_dom"/>
</dbReference>
<name>A0A6A0H5E9_HYAAZ</name>
<dbReference type="Pfam" id="PF13927">
    <property type="entry name" value="Ig_3"/>
    <property type="match status" value="1"/>
</dbReference>
<dbReference type="SUPFAM" id="SSF48726">
    <property type="entry name" value="Immunoglobulin"/>
    <property type="match status" value="1"/>
</dbReference>
<gene>
    <name evidence="2" type="ORF">HAZT_HAZT003228</name>
</gene>
<evidence type="ECO:0000313" key="2">
    <source>
        <dbReference type="EMBL" id="KAA0200388.1"/>
    </source>
</evidence>
<reference evidence="2" key="1">
    <citation type="submission" date="2014-08" db="EMBL/GenBank/DDBJ databases">
        <authorList>
            <person name="Murali S."/>
            <person name="Richards S."/>
            <person name="Bandaranaike D."/>
            <person name="Bellair M."/>
            <person name="Blankenburg K."/>
            <person name="Chao H."/>
            <person name="Dinh H."/>
            <person name="Doddapaneni H."/>
            <person name="Dugan-Rocha S."/>
            <person name="Elkadiri S."/>
            <person name="Gnanaolivu R."/>
            <person name="Hughes D."/>
            <person name="Lee S."/>
            <person name="Li M."/>
            <person name="Ming W."/>
            <person name="Munidasa M."/>
            <person name="Muniz J."/>
            <person name="Nguyen L."/>
            <person name="Osuji N."/>
            <person name="Pu L.-L."/>
            <person name="Puazo M."/>
            <person name="Skinner E."/>
            <person name="Qu C."/>
            <person name="Quiroz J."/>
            <person name="Raj R."/>
            <person name="Weissenberger G."/>
            <person name="Xin Y."/>
            <person name="Zou X."/>
            <person name="Han Y."/>
            <person name="Worley K."/>
            <person name="Muzny D."/>
            <person name="Gibbs R."/>
        </authorList>
    </citation>
    <scope>NUCLEOTIDE SEQUENCE</scope>
    <source>
        <strain evidence="2">HAZT.00-mixed</strain>
        <tissue evidence="2">Whole organism</tissue>
    </source>
</reference>
<dbReference type="InterPro" id="IPR013783">
    <property type="entry name" value="Ig-like_fold"/>
</dbReference>
<dbReference type="AlphaFoldDB" id="A0A6A0H5E9"/>
<dbReference type="Proteomes" id="UP000711488">
    <property type="component" value="Unassembled WGS sequence"/>
</dbReference>
<reference evidence="2" key="3">
    <citation type="submission" date="2019-06" db="EMBL/GenBank/DDBJ databases">
        <authorList>
            <person name="Poynton C."/>
            <person name="Hasenbein S."/>
            <person name="Benoit J.B."/>
            <person name="Sepulveda M.S."/>
            <person name="Poelchau M.F."/>
            <person name="Murali S.C."/>
            <person name="Chen S."/>
            <person name="Glastad K.M."/>
            <person name="Werren J.H."/>
            <person name="Vineis J.H."/>
            <person name="Bowen J.L."/>
            <person name="Friedrich M."/>
            <person name="Jones J."/>
            <person name="Robertson H.M."/>
            <person name="Feyereisen R."/>
            <person name="Mechler-Hickson A."/>
            <person name="Mathers N."/>
            <person name="Lee C.E."/>
            <person name="Colbourne J.K."/>
            <person name="Biales A."/>
            <person name="Johnston J.S."/>
            <person name="Wellborn G.A."/>
            <person name="Rosendale A.J."/>
            <person name="Cridge A.G."/>
            <person name="Munoz-Torres M.C."/>
            <person name="Bain P.A."/>
            <person name="Manny A.R."/>
            <person name="Major K.M."/>
            <person name="Lambert F.N."/>
            <person name="Vulpe C.D."/>
            <person name="Tuck P."/>
            <person name="Blalock B.J."/>
            <person name="Lin Y.-Y."/>
            <person name="Smith M.E."/>
            <person name="Ochoa-Acuna H."/>
            <person name="Chen M.-J.M."/>
            <person name="Childers C.P."/>
            <person name="Qu J."/>
            <person name="Dugan S."/>
            <person name="Lee S.L."/>
            <person name="Chao H."/>
            <person name="Dinh H."/>
            <person name="Han Y."/>
            <person name="Doddapaneni H."/>
            <person name="Worley K.C."/>
            <person name="Muzny D.M."/>
            <person name="Gibbs R.A."/>
            <person name="Richards S."/>
        </authorList>
    </citation>
    <scope>NUCLEOTIDE SEQUENCE</scope>
    <source>
        <strain evidence="2">HAZT.00-mixed</strain>
        <tissue evidence="2">Whole organism</tissue>
    </source>
</reference>
<comment type="caution">
    <text evidence="2">The sequence shown here is derived from an EMBL/GenBank/DDBJ whole genome shotgun (WGS) entry which is preliminary data.</text>
</comment>
<dbReference type="PANTHER" id="PTHR23278:SF19">
    <property type="entry name" value="OBSCURIN"/>
    <property type="match status" value="1"/>
</dbReference>
<organism evidence="2">
    <name type="scientific">Hyalella azteca</name>
    <name type="common">Amphipod</name>
    <dbReference type="NCBI Taxonomy" id="294128"/>
    <lineage>
        <taxon>Eukaryota</taxon>
        <taxon>Metazoa</taxon>
        <taxon>Ecdysozoa</taxon>
        <taxon>Arthropoda</taxon>
        <taxon>Crustacea</taxon>
        <taxon>Multicrustacea</taxon>
        <taxon>Malacostraca</taxon>
        <taxon>Eumalacostraca</taxon>
        <taxon>Peracarida</taxon>
        <taxon>Amphipoda</taxon>
        <taxon>Senticaudata</taxon>
        <taxon>Talitrida</taxon>
        <taxon>Talitroidea</taxon>
        <taxon>Hyalellidae</taxon>
        <taxon>Hyalella</taxon>
    </lineage>
</organism>
<proteinExistence type="predicted"/>
<sequence>MSVKLGANLDARSIKERDDVYFECIIDSNPPVSSLRWFLNGEEVKHNTDEGIILSNRSLVLQRISRRMSGDYTCAAANSQGEEQSQPLHLEVQ</sequence>
<dbReference type="InterPro" id="IPR036179">
    <property type="entry name" value="Ig-like_dom_sf"/>
</dbReference>
<protein>
    <recommendedName>
        <fullName evidence="1">Ig-like domain-containing protein</fullName>
    </recommendedName>
</protein>
<evidence type="ECO:0000259" key="1">
    <source>
        <dbReference type="PROSITE" id="PS50835"/>
    </source>
</evidence>
<dbReference type="EMBL" id="JQDR03006341">
    <property type="protein sequence ID" value="KAA0200388.1"/>
    <property type="molecule type" value="Genomic_DNA"/>
</dbReference>